<keyword evidence="3" id="KW-1185">Reference proteome</keyword>
<protein>
    <submittedName>
        <fullName evidence="2">Uncharacterized protein</fullName>
    </submittedName>
</protein>
<organism evidence="2 3">
    <name type="scientific">Citrullus colocynthis</name>
    <name type="common">colocynth</name>
    <dbReference type="NCBI Taxonomy" id="252529"/>
    <lineage>
        <taxon>Eukaryota</taxon>
        <taxon>Viridiplantae</taxon>
        <taxon>Streptophyta</taxon>
        <taxon>Embryophyta</taxon>
        <taxon>Tracheophyta</taxon>
        <taxon>Spermatophyta</taxon>
        <taxon>Magnoliopsida</taxon>
        <taxon>eudicotyledons</taxon>
        <taxon>Gunneridae</taxon>
        <taxon>Pentapetalae</taxon>
        <taxon>rosids</taxon>
        <taxon>fabids</taxon>
        <taxon>Cucurbitales</taxon>
        <taxon>Cucurbitaceae</taxon>
        <taxon>Benincaseae</taxon>
        <taxon>Citrullus</taxon>
    </lineage>
</organism>
<proteinExistence type="predicted"/>
<dbReference type="Proteomes" id="UP001642487">
    <property type="component" value="Chromosome 4"/>
</dbReference>
<evidence type="ECO:0000313" key="3">
    <source>
        <dbReference type="Proteomes" id="UP001642487"/>
    </source>
</evidence>
<feature type="compositionally biased region" description="Basic and acidic residues" evidence="1">
    <location>
        <begin position="36"/>
        <end position="57"/>
    </location>
</feature>
<reference evidence="2 3" key="1">
    <citation type="submission" date="2024-03" db="EMBL/GenBank/DDBJ databases">
        <authorList>
            <person name="Gkanogiannis A."/>
            <person name="Becerra Lopez-Lavalle L."/>
        </authorList>
    </citation>
    <scope>NUCLEOTIDE SEQUENCE [LARGE SCALE GENOMIC DNA]</scope>
</reference>
<feature type="compositionally biased region" description="Basic and acidic residues" evidence="1">
    <location>
        <begin position="144"/>
        <end position="160"/>
    </location>
</feature>
<name>A0ABP0YIE7_9ROSI</name>
<feature type="region of interest" description="Disordered" evidence="1">
    <location>
        <begin position="1"/>
        <end position="189"/>
    </location>
</feature>
<gene>
    <name evidence="2" type="ORF">CITCOLO1_LOCUS12316</name>
</gene>
<feature type="compositionally biased region" description="Basic and acidic residues" evidence="1">
    <location>
        <begin position="167"/>
        <end position="189"/>
    </location>
</feature>
<feature type="compositionally biased region" description="Basic and acidic residues" evidence="1">
    <location>
        <begin position="66"/>
        <end position="98"/>
    </location>
</feature>
<evidence type="ECO:0000313" key="2">
    <source>
        <dbReference type="EMBL" id="CAK9320269.1"/>
    </source>
</evidence>
<dbReference type="EMBL" id="OZ021738">
    <property type="protein sequence ID" value="CAK9320269.1"/>
    <property type="molecule type" value="Genomic_DNA"/>
</dbReference>
<evidence type="ECO:0000256" key="1">
    <source>
        <dbReference type="SAM" id="MobiDB-lite"/>
    </source>
</evidence>
<accession>A0ABP0YIE7</accession>
<feature type="compositionally biased region" description="Polar residues" evidence="1">
    <location>
        <begin position="123"/>
        <end position="133"/>
    </location>
</feature>
<sequence>MGACATKPKVLKAEAGEAPAPAPEPSPEEVAAGTKPENDGDEKASEIVHDEKVDSKSRSLSNLFTDQKEGSKESKENEKAAAEDPSEKQETTAPETEKQVINPPPEEKRPESNPPESEPPVSDSVTENKTIISSEKLMETPNEPNKHNDPKIEDKIKVEITNENDPPLEKTESSEKPTETEKEVKVISN</sequence>